<name>A0A8H3G4N6_9LECA</name>
<evidence type="ECO:0000313" key="2">
    <source>
        <dbReference type="EMBL" id="CAF9934517.1"/>
    </source>
</evidence>
<keyword evidence="3" id="KW-1185">Reference proteome</keyword>
<evidence type="ECO:0000313" key="3">
    <source>
        <dbReference type="Proteomes" id="UP000664521"/>
    </source>
</evidence>
<accession>A0A8H3G4N6</accession>
<feature type="region of interest" description="Disordered" evidence="1">
    <location>
        <begin position="139"/>
        <end position="171"/>
    </location>
</feature>
<dbReference type="Proteomes" id="UP000664521">
    <property type="component" value="Unassembled WGS sequence"/>
</dbReference>
<proteinExistence type="predicted"/>
<gene>
    <name evidence="2" type="ORF">HETSPECPRED_009265</name>
</gene>
<feature type="region of interest" description="Disordered" evidence="1">
    <location>
        <begin position="359"/>
        <end position="390"/>
    </location>
</feature>
<organism evidence="2 3">
    <name type="scientific">Heterodermia speciosa</name>
    <dbReference type="NCBI Taxonomy" id="116794"/>
    <lineage>
        <taxon>Eukaryota</taxon>
        <taxon>Fungi</taxon>
        <taxon>Dikarya</taxon>
        <taxon>Ascomycota</taxon>
        <taxon>Pezizomycotina</taxon>
        <taxon>Lecanoromycetes</taxon>
        <taxon>OSLEUM clade</taxon>
        <taxon>Lecanoromycetidae</taxon>
        <taxon>Caliciales</taxon>
        <taxon>Physciaceae</taxon>
        <taxon>Heterodermia</taxon>
    </lineage>
</organism>
<protein>
    <submittedName>
        <fullName evidence="2">Uncharacterized protein</fullName>
    </submittedName>
</protein>
<comment type="caution">
    <text evidence="2">The sequence shown here is derived from an EMBL/GenBank/DDBJ whole genome shotgun (WGS) entry which is preliminary data.</text>
</comment>
<reference evidence="2" key="1">
    <citation type="submission" date="2021-03" db="EMBL/GenBank/DDBJ databases">
        <authorList>
            <person name="Tagirdzhanova G."/>
        </authorList>
    </citation>
    <scope>NUCLEOTIDE SEQUENCE</scope>
</reference>
<dbReference type="AlphaFoldDB" id="A0A8H3G4N6"/>
<feature type="compositionally biased region" description="Polar residues" evidence="1">
    <location>
        <begin position="146"/>
        <end position="158"/>
    </location>
</feature>
<sequence length="390" mass="43176">MVTGEFTTAIRAIVKDDQGAIPVSNFELHFIKILKEQVLKRVFTLAYTDRPSIIAKLKIPKNWQPIPLHPGVSTLNTSHNAIGFIPESVDTVSSDTGLRLPFDPNPSPFLDALKKDNPSHSPFLTNPVSSLMSPVASLTEGHRPASSRSNTGQTSEMSGNLIHKPSGGDIQRKTTSDFIRAKFPTYKPVNTTQPRSSNNTVLDKQNTAQDISQKNMDTLGPRDTDTTQSWPRQSVGLPANRPTWDKLSHDDRSTIDTFFTQPTQSTFANLQRIAQTALRVSSTSAASKETAQYPVPGSTTDRRLSDRLSKVSEFRVLTDITEEGKKQCEDFAHAYDSMIDAVEQSGDDLFDKLWRSTVSGTRQRGKEDDNQVIALSGKAMKRPHRNPETV</sequence>
<evidence type="ECO:0000256" key="1">
    <source>
        <dbReference type="SAM" id="MobiDB-lite"/>
    </source>
</evidence>
<feature type="compositionally biased region" description="Polar residues" evidence="1">
    <location>
        <begin position="188"/>
        <end position="216"/>
    </location>
</feature>
<dbReference type="EMBL" id="CAJPDS010000075">
    <property type="protein sequence ID" value="CAF9934517.1"/>
    <property type="molecule type" value="Genomic_DNA"/>
</dbReference>
<feature type="compositionally biased region" description="Polar residues" evidence="1">
    <location>
        <begin position="281"/>
        <end position="290"/>
    </location>
</feature>
<feature type="region of interest" description="Disordered" evidence="1">
    <location>
        <begin position="187"/>
        <end position="248"/>
    </location>
</feature>
<feature type="region of interest" description="Disordered" evidence="1">
    <location>
        <begin position="281"/>
        <end position="306"/>
    </location>
</feature>